<comment type="similarity">
    <text evidence="6">Belongs to the heme-containing dehydratase family.</text>
</comment>
<keyword evidence="9" id="KW-1185">Reference proteome</keyword>
<dbReference type="AlphaFoldDB" id="A0A545TKK7"/>
<keyword evidence="4" id="KW-0408">Iron</keyword>
<comment type="caution">
    <text evidence="8">The sequence shown here is derived from an EMBL/GenBank/DDBJ whole genome shotgun (WGS) entry which is preliminary data.</text>
</comment>
<reference evidence="8 9" key="1">
    <citation type="submission" date="2019-06" db="EMBL/GenBank/DDBJ databases">
        <title>Whole genome sequence for Rhodospirillaceae sp. R148.</title>
        <authorList>
            <person name="Wang G."/>
        </authorList>
    </citation>
    <scope>NUCLEOTIDE SEQUENCE [LARGE SCALE GENOMIC DNA]</scope>
    <source>
        <strain evidence="8 9">R148</strain>
    </source>
</reference>
<organism evidence="8 9">
    <name type="scientific">Denitrobaculum tricleocarpae</name>
    <dbReference type="NCBI Taxonomy" id="2591009"/>
    <lineage>
        <taxon>Bacteria</taxon>
        <taxon>Pseudomonadati</taxon>
        <taxon>Pseudomonadota</taxon>
        <taxon>Alphaproteobacteria</taxon>
        <taxon>Rhodospirillales</taxon>
        <taxon>Rhodospirillaceae</taxon>
        <taxon>Denitrobaculum</taxon>
    </lineage>
</organism>
<dbReference type="EMBL" id="VHSH01000007">
    <property type="protein sequence ID" value="TQV77759.1"/>
    <property type="molecule type" value="Genomic_DNA"/>
</dbReference>
<evidence type="ECO:0000256" key="7">
    <source>
        <dbReference type="SAM" id="MobiDB-lite"/>
    </source>
</evidence>
<keyword evidence="3" id="KW-0479">Metal-binding</keyword>
<protein>
    <submittedName>
        <fullName evidence="8">Phenylacetaldoxime dehydratase family protein</fullName>
    </submittedName>
</protein>
<dbReference type="GO" id="GO:0046872">
    <property type="term" value="F:metal ion binding"/>
    <property type="evidence" value="ECO:0007669"/>
    <property type="project" value="UniProtKB-KW"/>
</dbReference>
<feature type="region of interest" description="Disordered" evidence="7">
    <location>
        <begin position="1"/>
        <end position="21"/>
    </location>
</feature>
<dbReference type="GO" id="GO:0016829">
    <property type="term" value="F:lyase activity"/>
    <property type="evidence" value="ECO:0007669"/>
    <property type="project" value="UniProtKB-KW"/>
</dbReference>
<dbReference type="RefSeq" id="WP_142898102.1">
    <property type="nucleotide sequence ID" value="NZ_ML660058.1"/>
</dbReference>
<dbReference type="InterPro" id="IPR025702">
    <property type="entry name" value="OXD"/>
</dbReference>
<evidence type="ECO:0000313" key="8">
    <source>
        <dbReference type="EMBL" id="TQV77759.1"/>
    </source>
</evidence>
<gene>
    <name evidence="8" type="ORF">FKG95_19555</name>
</gene>
<evidence type="ECO:0000256" key="5">
    <source>
        <dbReference type="ARBA" id="ARBA00023239"/>
    </source>
</evidence>
<comment type="cofactor">
    <cofactor evidence="1">
        <name>heme b</name>
        <dbReference type="ChEBI" id="CHEBI:60344"/>
    </cofactor>
</comment>
<evidence type="ECO:0000256" key="2">
    <source>
        <dbReference type="ARBA" id="ARBA00022617"/>
    </source>
</evidence>
<evidence type="ECO:0000256" key="3">
    <source>
        <dbReference type="ARBA" id="ARBA00022723"/>
    </source>
</evidence>
<sequence>MSQSSDTAKDKSGRRYPLRMPPGWTPPYPSFMSEFDAARRSASMVVMGCQFEDGDRATAFEFVSRMVLLAEAEGKADHADLSSCEADSAGRAQFVMTGYWLKPDALEHFFESAAFQTLWQRHSAEALPHGIFREVFNVPLERFETLHSDPTHLVGVAHAREEVTDPIDRHAYWGSMRDRIPASADNPFDPSGTIEILEQSANRILLRPGENLAVIRSGQDLGGVHGQEREEYYGEVEPVLNAGMAFLRDQGAEVNCLDCRYMVFVDGSGEKTDHTFGLAYFRSLSDLENWSEHHPTHLAIFNAFLEFAPRYGPAMKSRYWHEVSVLPAQSQIAEYVNCAPGTGLLSGL</sequence>
<name>A0A545TKK7_9PROT</name>
<dbReference type="Pfam" id="PF13816">
    <property type="entry name" value="Dehydratase_hem"/>
    <property type="match status" value="1"/>
</dbReference>
<dbReference type="OrthoDB" id="3807625at2"/>
<dbReference type="Proteomes" id="UP000315252">
    <property type="component" value="Unassembled WGS sequence"/>
</dbReference>
<evidence type="ECO:0000256" key="1">
    <source>
        <dbReference type="ARBA" id="ARBA00001970"/>
    </source>
</evidence>
<keyword evidence="5" id="KW-0456">Lyase</keyword>
<evidence type="ECO:0000256" key="6">
    <source>
        <dbReference type="ARBA" id="ARBA00034312"/>
    </source>
</evidence>
<proteinExistence type="inferred from homology"/>
<evidence type="ECO:0000256" key="4">
    <source>
        <dbReference type="ARBA" id="ARBA00023004"/>
    </source>
</evidence>
<keyword evidence="2" id="KW-0349">Heme</keyword>
<accession>A0A545TKK7</accession>
<evidence type="ECO:0000313" key="9">
    <source>
        <dbReference type="Proteomes" id="UP000315252"/>
    </source>
</evidence>